<dbReference type="PANTHER" id="PTHR30188">
    <property type="entry name" value="ABC TRANSPORTER PERMEASE PROTEIN-RELATED"/>
    <property type="match status" value="1"/>
</dbReference>
<keyword evidence="1" id="KW-1133">Transmembrane helix</keyword>
<dbReference type="InterPro" id="IPR003453">
    <property type="entry name" value="ABC_MlaE_roteobac"/>
</dbReference>
<feature type="domain" description="STAS" evidence="2">
    <location>
        <begin position="25"/>
        <end position="90"/>
    </location>
</feature>
<dbReference type="Gene3D" id="3.30.750.24">
    <property type="entry name" value="STAS domain"/>
    <property type="match status" value="1"/>
</dbReference>
<protein>
    <recommendedName>
        <fullName evidence="2">STAS domain-containing protein</fullName>
    </recommendedName>
</protein>
<proteinExistence type="inferred from homology"/>
<feature type="transmembrane region" description="Helical" evidence="1">
    <location>
        <begin position="179"/>
        <end position="197"/>
    </location>
</feature>
<dbReference type="EMBL" id="LT828648">
    <property type="protein sequence ID" value="SLM46486.1"/>
    <property type="molecule type" value="Genomic_DNA"/>
</dbReference>
<dbReference type="Pfam" id="PF13466">
    <property type="entry name" value="STAS_2"/>
    <property type="match status" value="1"/>
</dbReference>
<feature type="transmembrane region" description="Helical" evidence="1">
    <location>
        <begin position="282"/>
        <end position="302"/>
    </location>
</feature>
<comment type="similarity">
    <text evidence="1">Belongs to the MlaE permease family.</text>
</comment>
<dbReference type="InterPro" id="IPR058548">
    <property type="entry name" value="MlaB-like_STAS"/>
</dbReference>
<name>A0A1W1I0F8_9BACT</name>
<dbReference type="SUPFAM" id="SSF52091">
    <property type="entry name" value="SpoIIaa-like"/>
    <property type="match status" value="1"/>
</dbReference>
<dbReference type="AlphaFoldDB" id="A0A1W1I0F8"/>
<dbReference type="NCBIfam" id="TIGR00056">
    <property type="entry name" value="MlaE family lipid ABC transporter permease subunit"/>
    <property type="match status" value="1"/>
</dbReference>
<dbReference type="Proteomes" id="UP000192042">
    <property type="component" value="Chromosome I"/>
</dbReference>
<evidence type="ECO:0000256" key="1">
    <source>
        <dbReference type="RuleBase" id="RU362044"/>
    </source>
</evidence>
<reference evidence="3 4" key="1">
    <citation type="submission" date="2017-03" db="EMBL/GenBank/DDBJ databases">
        <authorList>
            <person name="Afonso C.L."/>
            <person name="Miller P.J."/>
            <person name="Scott M.A."/>
            <person name="Spackman E."/>
            <person name="Goraichik I."/>
            <person name="Dimitrov K.M."/>
            <person name="Suarez D.L."/>
            <person name="Swayne D.E."/>
        </authorList>
    </citation>
    <scope>NUCLEOTIDE SEQUENCE [LARGE SCALE GENOMIC DNA]</scope>
    <source>
        <strain evidence="3">Genome sequencing of Nitrospira japonica strain NJ11</strain>
    </source>
</reference>
<feature type="transmembrane region" description="Helical" evidence="1">
    <location>
        <begin position="140"/>
        <end position="159"/>
    </location>
</feature>
<organism evidence="3 4">
    <name type="scientific">Nitrospira japonica</name>
    <dbReference type="NCBI Taxonomy" id="1325564"/>
    <lineage>
        <taxon>Bacteria</taxon>
        <taxon>Pseudomonadati</taxon>
        <taxon>Nitrospirota</taxon>
        <taxon>Nitrospiria</taxon>
        <taxon>Nitrospirales</taxon>
        <taxon>Nitrospiraceae</taxon>
        <taxon>Nitrospira</taxon>
    </lineage>
</organism>
<dbReference type="GO" id="GO:0043190">
    <property type="term" value="C:ATP-binding cassette (ABC) transporter complex"/>
    <property type="evidence" value="ECO:0007669"/>
    <property type="project" value="InterPro"/>
</dbReference>
<dbReference type="InterPro" id="IPR002645">
    <property type="entry name" value="STAS_dom"/>
</dbReference>
<dbReference type="PROSITE" id="PS50801">
    <property type="entry name" value="STAS"/>
    <property type="match status" value="1"/>
</dbReference>
<evidence type="ECO:0000259" key="2">
    <source>
        <dbReference type="PROSITE" id="PS50801"/>
    </source>
</evidence>
<dbReference type="STRING" id="1325564.NSJP_0314"/>
<gene>
    <name evidence="3" type="ORF">NSJP_0314</name>
</gene>
<dbReference type="PANTHER" id="PTHR30188:SF3">
    <property type="entry name" value="ABC TRANSPORTER PERMEASE"/>
    <property type="match status" value="1"/>
</dbReference>
<feature type="transmembrane region" description="Helical" evidence="1">
    <location>
        <begin position="322"/>
        <end position="342"/>
    </location>
</feature>
<dbReference type="InterPro" id="IPR036513">
    <property type="entry name" value="STAS_dom_sf"/>
</dbReference>
<evidence type="ECO:0000313" key="3">
    <source>
        <dbReference type="EMBL" id="SLM46486.1"/>
    </source>
</evidence>
<dbReference type="GO" id="GO:0005548">
    <property type="term" value="F:phospholipid transporter activity"/>
    <property type="evidence" value="ECO:0007669"/>
    <property type="project" value="TreeGrafter"/>
</dbReference>
<sequence>MAGEARVMASAETAQVVLQANSDADGGLVLFIDGPLDTHTTGRAWRIALDALSRSNPRRVIVDAARLTYCDGAGAALLLELQRRQLESRGSYEIRSLNAAAQSLLDLYGRSDRSSPESASPGWSSVEQIGRATVTLCRDVVALIAFVGELCAALGRAALRPGLVRWRDVFLTAELAGVNALPIVALLGFLLGLIMAFQSAIPMREFGADIYVANLIGLSMLRELGPLLTAIILAGRSGSAFAAELGTMKVSEELDALVTMGLEPVDFLVVPRVLAAVVMTPLLAIWAGFLGLIGGAVVMRSLGFPFVTYVIQVESAVTVSDMIGGLSKAFVFGIVVAAIGCLRGLQTRSGASAVGESTTRAVVSGLVLITIVDGVFAVVFYYLGV</sequence>
<keyword evidence="1" id="KW-0472">Membrane</keyword>
<dbReference type="Pfam" id="PF02405">
    <property type="entry name" value="MlaE"/>
    <property type="match status" value="1"/>
</dbReference>
<keyword evidence="1" id="KW-0812">Transmembrane</keyword>
<dbReference type="InterPro" id="IPR030802">
    <property type="entry name" value="Permease_MalE"/>
</dbReference>
<keyword evidence="4" id="KW-1185">Reference proteome</keyword>
<feature type="transmembrane region" description="Helical" evidence="1">
    <location>
        <begin position="362"/>
        <end position="383"/>
    </location>
</feature>
<dbReference type="KEGG" id="nja:NSJP_0314"/>
<accession>A0A1W1I0F8</accession>
<evidence type="ECO:0000313" key="4">
    <source>
        <dbReference type="Proteomes" id="UP000192042"/>
    </source>
</evidence>